<evidence type="ECO:0000313" key="2">
    <source>
        <dbReference type="EMBL" id="JAP76980.1"/>
    </source>
</evidence>
<feature type="region of interest" description="Disordered" evidence="1">
    <location>
        <begin position="140"/>
        <end position="186"/>
    </location>
</feature>
<accession>A0A131YET6</accession>
<dbReference type="AlphaFoldDB" id="A0A131YET6"/>
<feature type="compositionally biased region" description="Basic residues" evidence="1">
    <location>
        <begin position="150"/>
        <end position="162"/>
    </location>
</feature>
<feature type="region of interest" description="Disordered" evidence="1">
    <location>
        <begin position="86"/>
        <end position="112"/>
    </location>
</feature>
<organism evidence="2">
    <name type="scientific">Rhipicephalus appendiculatus</name>
    <name type="common">Brown ear tick</name>
    <dbReference type="NCBI Taxonomy" id="34631"/>
    <lineage>
        <taxon>Eukaryota</taxon>
        <taxon>Metazoa</taxon>
        <taxon>Ecdysozoa</taxon>
        <taxon>Arthropoda</taxon>
        <taxon>Chelicerata</taxon>
        <taxon>Arachnida</taxon>
        <taxon>Acari</taxon>
        <taxon>Parasitiformes</taxon>
        <taxon>Ixodida</taxon>
        <taxon>Ixodoidea</taxon>
        <taxon>Ixodidae</taxon>
        <taxon>Rhipicephalinae</taxon>
        <taxon>Rhipicephalus</taxon>
        <taxon>Rhipicephalus</taxon>
    </lineage>
</organism>
<reference evidence="2" key="1">
    <citation type="journal article" date="2016" name="Ticks Tick Borne Dis.">
        <title>De novo assembly and annotation of the salivary gland transcriptome of Rhipicephalus appendiculatus male and female ticks during blood feeding.</title>
        <authorList>
            <person name="de Castro M.H."/>
            <person name="de Klerk D."/>
            <person name="Pienaar R."/>
            <person name="Latif A.A."/>
            <person name="Rees D.J."/>
            <person name="Mans B.J."/>
        </authorList>
    </citation>
    <scope>NUCLEOTIDE SEQUENCE</scope>
    <source>
        <tissue evidence="2">Salivary glands</tissue>
    </source>
</reference>
<sequence length="186" mass="21519">MRYRRDIPQIVRAGRRQAVTIHKDHHDYLRVYIPLLHPQYRPISAPPRWVSLQGQPPARPYNPVQGFFVSPETRHLHGARAVSHVPPAGHPGQPFGNSATDHAHDEEGRKAKKRHDYLHRRWFLEHALYYQQVKKYGEPALRGSSEPVRHKPPRFSQARHPRAQNTHMPEEQPAVIPATQGIDADR</sequence>
<protein>
    <submittedName>
        <fullName evidence="2">Uncharacterized protein</fullName>
    </submittedName>
</protein>
<evidence type="ECO:0000256" key="1">
    <source>
        <dbReference type="SAM" id="MobiDB-lite"/>
    </source>
</evidence>
<proteinExistence type="predicted"/>
<dbReference type="EMBL" id="GEDV01011577">
    <property type="protein sequence ID" value="JAP76980.1"/>
    <property type="molecule type" value="Transcribed_RNA"/>
</dbReference>
<name>A0A131YET6_RHIAP</name>